<evidence type="ECO:0000313" key="3">
    <source>
        <dbReference type="EMBL" id="AWV87936.1"/>
    </source>
</evidence>
<accession>A0A2Z4FH33</accession>
<evidence type="ECO:0000256" key="1">
    <source>
        <dbReference type="SAM" id="MobiDB-lite"/>
    </source>
</evidence>
<dbReference type="RefSeq" id="WP_111331234.1">
    <property type="nucleotide sequence ID" value="NZ_CP030032.1"/>
</dbReference>
<dbReference type="EMBL" id="CP030032">
    <property type="protein sequence ID" value="AWV87936.1"/>
    <property type="molecule type" value="Genomic_DNA"/>
</dbReference>
<protein>
    <submittedName>
        <fullName evidence="3">Uncharacterized protein</fullName>
    </submittedName>
</protein>
<reference evidence="3 4" key="1">
    <citation type="submission" date="2018-06" db="EMBL/GenBank/DDBJ databases">
        <title>Lujinxingia sediminis gen. nov. sp. nov., a new facultative anaerobic member of the class Deltaproteobacteria, and proposal of Lujinxingaceae fam. nov.</title>
        <authorList>
            <person name="Guo L.-Y."/>
            <person name="Li C.-M."/>
            <person name="Wang S."/>
            <person name="Du Z.-J."/>
        </authorList>
    </citation>
    <scope>NUCLEOTIDE SEQUENCE [LARGE SCALE GENOMIC DNA]</scope>
    <source>
        <strain evidence="3 4">FA350</strain>
    </source>
</reference>
<feature type="signal peptide" evidence="2">
    <location>
        <begin position="1"/>
        <end position="18"/>
    </location>
</feature>
<evidence type="ECO:0000313" key="4">
    <source>
        <dbReference type="Proteomes" id="UP000249799"/>
    </source>
</evidence>
<organism evidence="3 4">
    <name type="scientific">Bradymonas sediminis</name>
    <dbReference type="NCBI Taxonomy" id="1548548"/>
    <lineage>
        <taxon>Bacteria</taxon>
        <taxon>Deltaproteobacteria</taxon>
        <taxon>Bradymonadales</taxon>
        <taxon>Bradymonadaceae</taxon>
        <taxon>Bradymonas</taxon>
    </lineage>
</organism>
<dbReference type="SUPFAM" id="SSF51126">
    <property type="entry name" value="Pectin lyase-like"/>
    <property type="match status" value="1"/>
</dbReference>
<dbReference type="OrthoDB" id="5490799at2"/>
<dbReference type="Gene3D" id="2.160.20.10">
    <property type="entry name" value="Single-stranded right-handed beta-helix, Pectin lyase-like"/>
    <property type="match status" value="1"/>
</dbReference>
<dbReference type="PROSITE" id="PS51257">
    <property type="entry name" value="PROKAR_LIPOPROTEIN"/>
    <property type="match status" value="1"/>
</dbReference>
<feature type="region of interest" description="Disordered" evidence="1">
    <location>
        <begin position="457"/>
        <end position="478"/>
    </location>
</feature>
<dbReference type="KEGG" id="bsed:DN745_00760"/>
<feature type="compositionally biased region" description="Polar residues" evidence="1">
    <location>
        <begin position="20"/>
        <end position="45"/>
    </location>
</feature>
<gene>
    <name evidence="3" type="ORF">DN745_00760</name>
</gene>
<evidence type="ECO:0000256" key="2">
    <source>
        <dbReference type="SAM" id="SignalP"/>
    </source>
</evidence>
<keyword evidence="4" id="KW-1185">Reference proteome</keyword>
<feature type="compositionally biased region" description="Acidic residues" evidence="1">
    <location>
        <begin position="63"/>
        <end position="79"/>
    </location>
</feature>
<keyword evidence="2" id="KW-0732">Signal</keyword>
<feature type="chain" id="PRO_5043713945" evidence="2">
    <location>
        <begin position="19"/>
        <end position="478"/>
    </location>
</feature>
<name>A0A2Z4FH33_9DELT</name>
<proteinExistence type="predicted"/>
<dbReference type="AlphaFoldDB" id="A0A2Z4FH33"/>
<dbReference type="InterPro" id="IPR012334">
    <property type="entry name" value="Pectin_lyas_fold"/>
</dbReference>
<sequence length="478" mass="50249">MKKLSILLVALAIFAGCSDDSGSPSDNTGDASSVDASNQDASTLDTAADEDTASPDAGSDAEISTDAESDATPDADTSEPVDPTGCAPLPASAGTEVRVSPAQVGELPQIVRDAASGTTILLEDGTYMLGAPLQFRTPGVTLRSASDDASAVIIDANYSVNEVAFITASDVTLAHITITRAVDHPVHVTPGSAGVDVTGTVLYGLRLIDAGEQFVKVNSNSARDAWVDYGRVECSYFEMTDAGRPNVERNPGGCYTGGIDVHSARGWVVRHNEFHGIYCAGEGLAEHAIHFWKGPRDTLVENNLIVNCARGIGFGLVENGQGRAYADDPYPGVGHIGHYDGVIRNNVIYADIPWYDTGIELAQARGAKVYHNTVFSTDAATGFFSSIDYRFANTDVDIRNNLTRRITVRGGASGRVENNKEGIDASYFVDASNLDFHLADGANEAIDKGVSVSEAGLDIDGETHDKGAAPDLGADEAK</sequence>
<dbReference type="InterPro" id="IPR011050">
    <property type="entry name" value="Pectin_lyase_fold/virulence"/>
</dbReference>
<feature type="region of interest" description="Disordered" evidence="1">
    <location>
        <begin position="17"/>
        <end position="99"/>
    </location>
</feature>
<dbReference type="Proteomes" id="UP000249799">
    <property type="component" value="Chromosome"/>
</dbReference>